<comment type="caution">
    <text evidence="7">The sequence shown here is derived from an EMBL/GenBank/DDBJ whole genome shotgun (WGS) entry which is preliminary data.</text>
</comment>
<dbReference type="EMBL" id="AJAT01000013">
    <property type="protein sequence ID" value="EOL44715.1"/>
    <property type="molecule type" value="Genomic_DNA"/>
</dbReference>
<dbReference type="AlphaFoldDB" id="R3WSA9"/>
<feature type="transmembrane region" description="Helical" evidence="6">
    <location>
        <begin position="275"/>
        <end position="298"/>
    </location>
</feature>
<keyword evidence="5 6" id="KW-0472">Membrane</keyword>
<comment type="subcellular location">
    <subcellularLocation>
        <location evidence="1">Cell membrane</location>
        <topology evidence="1">Multi-pass membrane protein</topology>
    </subcellularLocation>
</comment>
<evidence type="ECO:0000313" key="8">
    <source>
        <dbReference type="Proteomes" id="UP000013785"/>
    </source>
</evidence>
<evidence type="ECO:0000256" key="4">
    <source>
        <dbReference type="ARBA" id="ARBA00022989"/>
    </source>
</evidence>
<feature type="transmembrane region" description="Helical" evidence="6">
    <location>
        <begin position="310"/>
        <end position="331"/>
    </location>
</feature>
<evidence type="ECO:0000256" key="6">
    <source>
        <dbReference type="SAM" id="Phobius"/>
    </source>
</evidence>
<dbReference type="HOGENOM" id="CLU_715230_0_0_9"/>
<sequence>MRMKQLLVGEIYQGKKSFFFFLLILLLTLVAFMTALPLEMLQRNSAVPSVKIALSMPVNNQEIAVMVGVLDKNDLVEKLEVVSPKEGRFGVAKGAYDMYIELPENFEEALFERQTGTIKLYAKNALVGNVVYQIIYEMVQTLNNLQSLSLDYYQVLQTGEATYSQTQKLSRNFDMTLIQMLLERQDLLSIHGGISQYPLQLTSLFLFLALSGISMFSGLLSNQQINQGTMKKLLFYNYPLSFILLVKYAISWLISLPFLWVLWKLSDYFGIQIDALRLLAGSSVLLLFLVLLTTLIAFLFGRTKKENRLFLLYASGAFLMLFLGGLIYPLYSQPAFMTQSNPAWYAQVVIEQSIQGAEWTIQWMLPLVVGSGMLLGILSWRWKKSS</sequence>
<accession>R3WSA9</accession>
<evidence type="ECO:0000256" key="3">
    <source>
        <dbReference type="ARBA" id="ARBA00022692"/>
    </source>
</evidence>
<evidence type="ECO:0000256" key="2">
    <source>
        <dbReference type="ARBA" id="ARBA00022475"/>
    </source>
</evidence>
<dbReference type="STRING" id="154621.RV11_GL002464"/>
<dbReference type="OrthoDB" id="9951411at2"/>
<reference evidence="7 8" key="1">
    <citation type="submission" date="2013-02" db="EMBL/GenBank/DDBJ databases">
        <title>The Genome Sequence of Enterococcus phoeniculicola BAA-412.</title>
        <authorList>
            <consortium name="The Broad Institute Genome Sequencing Platform"/>
            <consortium name="The Broad Institute Genome Sequencing Center for Infectious Disease"/>
            <person name="Earl A.M."/>
            <person name="Gilmore M.S."/>
            <person name="Lebreton F."/>
            <person name="Walker B."/>
            <person name="Young S.K."/>
            <person name="Zeng Q."/>
            <person name="Gargeya S."/>
            <person name="Fitzgerald M."/>
            <person name="Haas B."/>
            <person name="Abouelleil A."/>
            <person name="Alvarado L."/>
            <person name="Arachchi H.M."/>
            <person name="Berlin A.M."/>
            <person name="Chapman S.B."/>
            <person name="Dewar J."/>
            <person name="Goldberg J."/>
            <person name="Griggs A."/>
            <person name="Gujja S."/>
            <person name="Hansen M."/>
            <person name="Howarth C."/>
            <person name="Imamovic A."/>
            <person name="Larimer J."/>
            <person name="McCowan C."/>
            <person name="Murphy C."/>
            <person name="Neiman D."/>
            <person name="Pearson M."/>
            <person name="Priest M."/>
            <person name="Roberts A."/>
            <person name="Saif S."/>
            <person name="Shea T."/>
            <person name="Sisk P."/>
            <person name="Sykes S."/>
            <person name="Wortman J."/>
            <person name="Nusbaum C."/>
            <person name="Birren B."/>
        </authorList>
    </citation>
    <scope>NUCLEOTIDE SEQUENCE [LARGE SCALE GENOMIC DNA]</scope>
    <source>
        <strain evidence="7 8">ATCC BAA-412</strain>
    </source>
</reference>
<evidence type="ECO:0000313" key="7">
    <source>
        <dbReference type="EMBL" id="EOL44715.1"/>
    </source>
</evidence>
<dbReference type="InterPro" id="IPR051449">
    <property type="entry name" value="ABC-2_transporter_component"/>
</dbReference>
<feature type="transmembrane region" description="Helical" evidence="6">
    <location>
        <begin position="240"/>
        <end position="263"/>
    </location>
</feature>
<dbReference type="PANTHER" id="PTHR30294">
    <property type="entry name" value="MEMBRANE COMPONENT OF ABC TRANSPORTER YHHJ-RELATED"/>
    <property type="match status" value="1"/>
</dbReference>
<keyword evidence="8" id="KW-1185">Reference proteome</keyword>
<dbReference type="Proteomes" id="UP000013785">
    <property type="component" value="Unassembled WGS sequence"/>
</dbReference>
<organism evidence="7 8">
    <name type="scientific">Enterococcus phoeniculicola ATCC BAA-412</name>
    <dbReference type="NCBI Taxonomy" id="1158610"/>
    <lineage>
        <taxon>Bacteria</taxon>
        <taxon>Bacillati</taxon>
        <taxon>Bacillota</taxon>
        <taxon>Bacilli</taxon>
        <taxon>Lactobacillales</taxon>
        <taxon>Enterococcaceae</taxon>
        <taxon>Enterococcus</taxon>
    </lineage>
</organism>
<proteinExistence type="predicted"/>
<evidence type="ECO:0008006" key="9">
    <source>
        <dbReference type="Google" id="ProtNLM"/>
    </source>
</evidence>
<name>R3WSA9_9ENTE</name>
<gene>
    <name evidence="7" type="ORF">UC3_01532</name>
</gene>
<dbReference type="Gene3D" id="3.40.1710.10">
    <property type="entry name" value="abc type-2 transporter like domain"/>
    <property type="match status" value="1"/>
</dbReference>
<keyword evidence="2" id="KW-1003">Cell membrane</keyword>
<dbReference type="PATRIC" id="fig|1158610.3.peg.1517"/>
<dbReference type="PANTHER" id="PTHR30294:SF29">
    <property type="entry name" value="MULTIDRUG ABC TRANSPORTER PERMEASE YBHS-RELATED"/>
    <property type="match status" value="1"/>
</dbReference>
<protein>
    <recommendedName>
        <fullName evidence="9">ABC transporter permease</fullName>
    </recommendedName>
</protein>
<dbReference type="RefSeq" id="WP_010768195.1">
    <property type="nucleotide sequence ID" value="NZ_ASWE01000003.1"/>
</dbReference>
<keyword evidence="4 6" id="KW-1133">Transmembrane helix</keyword>
<feature type="transmembrane region" description="Helical" evidence="6">
    <location>
        <begin position="361"/>
        <end position="380"/>
    </location>
</feature>
<keyword evidence="3 6" id="KW-0812">Transmembrane</keyword>
<evidence type="ECO:0000256" key="1">
    <source>
        <dbReference type="ARBA" id="ARBA00004651"/>
    </source>
</evidence>
<dbReference type="GO" id="GO:0005886">
    <property type="term" value="C:plasma membrane"/>
    <property type="evidence" value="ECO:0007669"/>
    <property type="project" value="UniProtKB-SubCell"/>
</dbReference>
<evidence type="ECO:0000256" key="5">
    <source>
        <dbReference type="ARBA" id="ARBA00023136"/>
    </source>
</evidence>
<feature type="transmembrane region" description="Helical" evidence="6">
    <location>
        <begin position="197"/>
        <end position="220"/>
    </location>
</feature>